<dbReference type="EMBL" id="JACOFW010000001">
    <property type="protein sequence ID" value="MBC3805847.1"/>
    <property type="molecule type" value="Genomic_DNA"/>
</dbReference>
<feature type="compositionally biased region" description="Polar residues" evidence="1">
    <location>
        <begin position="177"/>
        <end position="191"/>
    </location>
</feature>
<evidence type="ECO:0000313" key="4">
    <source>
        <dbReference type="Proteomes" id="UP000648257"/>
    </source>
</evidence>
<evidence type="ECO:0000313" key="3">
    <source>
        <dbReference type="EMBL" id="MBC3805847.1"/>
    </source>
</evidence>
<proteinExistence type="predicted"/>
<dbReference type="Pfam" id="PF11304">
    <property type="entry name" value="DUF3106"/>
    <property type="match status" value="1"/>
</dbReference>
<feature type="compositionally biased region" description="Basic and acidic residues" evidence="1">
    <location>
        <begin position="165"/>
        <end position="174"/>
    </location>
</feature>
<feature type="chain" id="PRO_5046657145" evidence="2">
    <location>
        <begin position="30"/>
        <end position="215"/>
    </location>
</feature>
<dbReference type="InterPro" id="IPR021455">
    <property type="entry name" value="DUF3106"/>
</dbReference>
<sequence length="215" mass="24051">MRIQNLSFASYLYITSSLLFINLNSSAFAFQVPTVESNSTSIPAPASNDLSKSPQKNNVSAPANLTQTNWSQLSPEQKTALAPLANEWNKMDPLRQKKWLGVANKYASMKPEEQQRVQERVQTWVKMTPEQRMAVRENFANTSKKTAEQKSAQWQQYQQLSEAEKQKLANEAKQKKTITTIQPESKRTTTPLAPLKKGPPPTNPVSSSASQTGIK</sequence>
<comment type="caution">
    <text evidence="3">The sequence shown here is derived from an EMBL/GenBank/DDBJ whole genome shotgun (WGS) entry which is preliminary data.</text>
</comment>
<evidence type="ECO:0000256" key="2">
    <source>
        <dbReference type="SAM" id="SignalP"/>
    </source>
</evidence>
<dbReference type="RefSeq" id="WP_186920582.1">
    <property type="nucleotide sequence ID" value="NZ_JACOFW010000001.1"/>
</dbReference>
<feature type="region of interest" description="Disordered" evidence="1">
    <location>
        <begin position="39"/>
        <end position="63"/>
    </location>
</feature>
<organism evidence="3 4">
    <name type="scientific">Undibacterium seohonense</name>
    <dbReference type="NCBI Taxonomy" id="1344950"/>
    <lineage>
        <taxon>Bacteria</taxon>
        <taxon>Pseudomonadati</taxon>
        <taxon>Pseudomonadota</taxon>
        <taxon>Betaproteobacteria</taxon>
        <taxon>Burkholderiales</taxon>
        <taxon>Oxalobacteraceae</taxon>
        <taxon>Undibacterium</taxon>
    </lineage>
</organism>
<feature type="signal peptide" evidence="2">
    <location>
        <begin position="1"/>
        <end position="29"/>
    </location>
</feature>
<protein>
    <submittedName>
        <fullName evidence="3">DUF3106 domain-containing protein</fullName>
    </submittedName>
</protein>
<feature type="compositionally biased region" description="Polar residues" evidence="1">
    <location>
        <begin position="204"/>
        <end position="215"/>
    </location>
</feature>
<gene>
    <name evidence="3" type="ORF">H8K52_00630</name>
</gene>
<dbReference type="Proteomes" id="UP000648257">
    <property type="component" value="Unassembled WGS sequence"/>
</dbReference>
<feature type="region of interest" description="Disordered" evidence="1">
    <location>
        <begin position="165"/>
        <end position="215"/>
    </location>
</feature>
<accession>A0ABR6WYY8</accession>
<name>A0ABR6WYY8_9BURK</name>
<keyword evidence="4" id="KW-1185">Reference proteome</keyword>
<keyword evidence="2" id="KW-0732">Signal</keyword>
<reference evidence="3 4" key="1">
    <citation type="submission" date="2020-08" db="EMBL/GenBank/DDBJ databases">
        <title>Novel species isolated from subtropical streams in China.</title>
        <authorList>
            <person name="Lu H."/>
        </authorList>
    </citation>
    <scope>NUCLEOTIDE SEQUENCE [LARGE SCALE GENOMIC DNA]</scope>
    <source>
        <strain evidence="3 4">KACC 16656</strain>
    </source>
</reference>
<evidence type="ECO:0000256" key="1">
    <source>
        <dbReference type="SAM" id="MobiDB-lite"/>
    </source>
</evidence>